<name>A0A6N2M298_SALVM</name>
<dbReference type="EMBL" id="CAADRP010001684">
    <property type="protein sequence ID" value="VFU47931.1"/>
    <property type="molecule type" value="Genomic_DNA"/>
</dbReference>
<dbReference type="AlphaFoldDB" id="A0A6N2M298"/>
<protein>
    <submittedName>
        <fullName evidence="1">Uncharacterized protein</fullName>
    </submittedName>
</protein>
<organism evidence="1">
    <name type="scientific">Salix viminalis</name>
    <name type="common">Common osier</name>
    <name type="synonym">Basket willow</name>
    <dbReference type="NCBI Taxonomy" id="40686"/>
    <lineage>
        <taxon>Eukaryota</taxon>
        <taxon>Viridiplantae</taxon>
        <taxon>Streptophyta</taxon>
        <taxon>Embryophyta</taxon>
        <taxon>Tracheophyta</taxon>
        <taxon>Spermatophyta</taxon>
        <taxon>Magnoliopsida</taxon>
        <taxon>eudicotyledons</taxon>
        <taxon>Gunneridae</taxon>
        <taxon>Pentapetalae</taxon>
        <taxon>rosids</taxon>
        <taxon>fabids</taxon>
        <taxon>Malpighiales</taxon>
        <taxon>Salicaceae</taxon>
        <taxon>Saliceae</taxon>
        <taxon>Salix</taxon>
    </lineage>
</organism>
<proteinExistence type="predicted"/>
<gene>
    <name evidence="1" type="ORF">SVIM_LOCUS310240</name>
</gene>
<accession>A0A6N2M298</accession>
<sequence length="90" mass="9492">MSLSSYIMPSPNWLCDMIKNEVTLSTTTKPIIVSVVRNSSQEICMGVFKGQGFGCGGGGESGTTMGPVFMLNGSVVVMLVRLPKDNSNAS</sequence>
<evidence type="ECO:0000313" key="1">
    <source>
        <dbReference type="EMBL" id="VFU47931.1"/>
    </source>
</evidence>
<reference evidence="1" key="1">
    <citation type="submission" date="2019-03" db="EMBL/GenBank/DDBJ databases">
        <authorList>
            <person name="Mank J."/>
            <person name="Almeida P."/>
        </authorList>
    </citation>
    <scope>NUCLEOTIDE SEQUENCE</scope>
    <source>
        <strain evidence="1">78183</strain>
    </source>
</reference>